<proteinExistence type="predicted"/>
<evidence type="ECO:0000313" key="2">
    <source>
        <dbReference type="Proteomes" id="UP000190906"/>
    </source>
</evidence>
<comment type="caution">
    <text evidence="1">The sequence shown here is derived from an EMBL/GenBank/DDBJ whole genome shotgun (WGS) entry which is preliminary data.</text>
</comment>
<dbReference type="Proteomes" id="UP000190906">
    <property type="component" value="Unassembled WGS sequence"/>
</dbReference>
<dbReference type="AlphaFoldDB" id="A0A1S9T9H7"/>
<gene>
    <name evidence="1" type="ORF">BW897_30740</name>
</gene>
<reference evidence="1 2" key="1">
    <citation type="submission" date="2017-01" db="EMBL/GenBank/DDBJ databases">
        <title>Bacillus cereus isolates.</title>
        <authorList>
            <person name="Beno S.M."/>
        </authorList>
    </citation>
    <scope>NUCLEOTIDE SEQUENCE [LARGE SCALE GENOMIC DNA]</scope>
    <source>
        <strain evidence="1 2">FSL H8-0485</strain>
    </source>
</reference>
<dbReference type="EMBL" id="MUAJ01000073">
    <property type="protein sequence ID" value="OOR06663.1"/>
    <property type="molecule type" value="Genomic_DNA"/>
</dbReference>
<protein>
    <recommendedName>
        <fullName evidence="3">PBt10-like protein</fullName>
    </recommendedName>
</protein>
<name>A0A1S9T9H7_BACCE</name>
<sequence length="78" mass="8944">MNISKFQQTLKQGAIPINQQDRNGIGLRQFDEVHYQEGSYIIIWHPIEEEFVGSSATGRCVSFSDLANVTYVKNLKRK</sequence>
<evidence type="ECO:0008006" key="3">
    <source>
        <dbReference type="Google" id="ProtNLM"/>
    </source>
</evidence>
<organism evidence="1 2">
    <name type="scientific">Bacillus cereus</name>
    <dbReference type="NCBI Taxonomy" id="1396"/>
    <lineage>
        <taxon>Bacteria</taxon>
        <taxon>Bacillati</taxon>
        <taxon>Bacillota</taxon>
        <taxon>Bacilli</taxon>
        <taxon>Bacillales</taxon>
        <taxon>Bacillaceae</taxon>
        <taxon>Bacillus</taxon>
        <taxon>Bacillus cereus group</taxon>
    </lineage>
</organism>
<evidence type="ECO:0000313" key="1">
    <source>
        <dbReference type="EMBL" id="OOR06663.1"/>
    </source>
</evidence>
<accession>A0A1S9T9H7</accession>